<dbReference type="CDD" id="cd04301">
    <property type="entry name" value="NAT_SF"/>
    <property type="match status" value="2"/>
</dbReference>
<protein>
    <submittedName>
        <fullName evidence="4">Ribosomal protein S18 acetylase RimI-like enzyme</fullName>
    </submittedName>
</protein>
<proteinExistence type="predicted"/>
<name>A0ABT9N8Y1_9ACTO</name>
<keyword evidence="1" id="KW-0808">Transferase</keyword>
<dbReference type="Pfam" id="PF00583">
    <property type="entry name" value="Acetyltransf_1"/>
    <property type="match status" value="1"/>
</dbReference>
<accession>A0ABT9N8Y1</accession>
<dbReference type="InterPro" id="IPR050832">
    <property type="entry name" value="Bact_Acetyltransf"/>
</dbReference>
<dbReference type="Gene3D" id="3.40.630.30">
    <property type="match status" value="1"/>
</dbReference>
<comment type="caution">
    <text evidence="4">The sequence shown here is derived from an EMBL/GenBank/DDBJ whole genome shotgun (WGS) entry which is preliminary data.</text>
</comment>
<feature type="domain" description="N-acetyltransferase" evidence="3">
    <location>
        <begin position="161"/>
        <end position="297"/>
    </location>
</feature>
<gene>
    <name evidence="4" type="ORF">J2S49_000238</name>
</gene>
<dbReference type="RefSeq" id="WP_278057560.1">
    <property type="nucleotide sequence ID" value="NZ_CP121247.1"/>
</dbReference>
<evidence type="ECO:0000313" key="5">
    <source>
        <dbReference type="Proteomes" id="UP001235966"/>
    </source>
</evidence>
<sequence>MIAQRALTLADSAALTKLITACEAAERSQLRTTGVEVQEYFSPGAAHRIQGFFAGPTLVAFSMVRFHDPSSPQMTMSGAVHPDFRRRGIGEHVVRHSIEASSEIASECGLSAWMMRMYVDRANTDLESLLRSFAFHPRESIVSMRKLVGVGEAPELAGAYLRIADLDSAMEEDVARLRRAVFNDAGAWESAGLRWRFGAVDEFSDRPRLVGYLLASRVEGWAAPEALVEELVVEPEWQRRRVGARLLAAAQEGFASEGIGAMSLDLDADSPVYDSFIQLGFSPVAAQRAWDRRFSAQ</sequence>
<keyword evidence="2" id="KW-0012">Acyltransferase</keyword>
<dbReference type="SUPFAM" id="SSF55729">
    <property type="entry name" value="Acyl-CoA N-acyltransferases (Nat)"/>
    <property type="match status" value="2"/>
</dbReference>
<evidence type="ECO:0000313" key="4">
    <source>
        <dbReference type="EMBL" id="MDP9800162.1"/>
    </source>
</evidence>
<reference evidence="4 5" key="1">
    <citation type="submission" date="2023-07" db="EMBL/GenBank/DDBJ databases">
        <title>Sequencing the genomes of 1000 actinobacteria strains.</title>
        <authorList>
            <person name="Klenk H.-P."/>
        </authorList>
    </citation>
    <scope>NUCLEOTIDE SEQUENCE [LARGE SCALE GENOMIC DNA]</scope>
    <source>
        <strain evidence="4 5">DSM 102162</strain>
    </source>
</reference>
<evidence type="ECO:0000256" key="1">
    <source>
        <dbReference type="ARBA" id="ARBA00022679"/>
    </source>
</evidence>
<evidence type="ECO:0000256" key="2">
    <source>
        <dbReference type="ARBA" id="ARBA00023315"/>
    </source>
</evidence>
<dbReference type="Proteomes" id="UP001235966">
    <property type="component" value="Unassembled WGS sequence"/>
</dbReference>
<dbReference type="EMBL" id="JAUSQW010000001">
    <property type="protein sequence ID" value="MDP9800162.1"/>
    <property type="molecule type" value="Genomic_DNA"/>
</dbReference>
<keyword evidence="5" id="KW-1185">Reference proteome</keyword>
<dbReference type="InterPro" id="IPR016181">
    <property type="entry name" value="Acyl_CoA_acyltransferase"/>
</dbReference>
<dbReference type="PANTHER" id="PTHR43877:SF1">
    <property type="entry name" value="ACETYLTRANSFERASE"/>
    <property type="match status" value="1"/>
</dbReference>
<dbReference type="PANTHER" id="PTHR43877">
    <property type="entry name" value="AMINOALKYLPHOSPHONATE N-ACETYLTRANSFERASE-RELATED-RELATED"/>
    <property type="match status" value="1"/>
</dbReference>
<dbReference type="InterPro" id="IPR000182">
    <property type="entry name" value="GNAT_dom"/>
</dbReference>
<organism evidence="4 5">
    <name type="scientific">Arcanobacterium wilhelmae</name>
    <dbReference type="NCBI Taxonomy" id="1803177"/>
    <lineage>
        <taxon>Bacteria</taxon>
        <taxon>Bacillati</taxon>
        <taxon>Actinomycetota</taxon>
        <taxon>Actinomycetes</taxon>
        <taxon>Actinomycetales</taxon>
        <taxon>Actinomycetaceae</taxon>
        <taxon>Arcanobacterium</taxon>
    </lineage>
</organism>
<dbReference type="PROSITE" id="PS51186">
    <property type="entry name" value="GNAT"/>
    <property type="match status" value="1"/>
</dbReference>
<evidence type="ECO:0000259" key="3">
    <source>
        <dbReference type="PROSITE" id="PS51186"/>
    </source>
</evidence>